<comment type="caution">
    <text evidence="2">The sequence shown here is derived from an EMBL/GenBank/DDBJ whole genome shotgun (WGS) entry which is preliminary data.</text>
</comment>
<protein>
    <submittedName>
        <fullName evidence="2">Uncharacterized protein</fullName>
    </submittedName>
</protein>
<dbReference type="RefSeq" id="WP_242763919.1">
    <property type="nucleotide sequence ID" value="NZ_JALDAY010000003.1"/>
</dbReference>
<feature type="compositionally biased region" description="Gly residues" evidence="1">
    <location>
        <begin position="201"/>
        <end position="214"/>
    </location>
</feature>
<accession>A0ABS9Y2G4</accession>
<feature type="region of interest" description="Disordered" evidence="1">
    <location>
        <begin position="27"/>
        <end position="92"/>
    </location>
</feature>
<organism evidence="2 3">
    <name type="scientific">Streptomyces cylindrosporus</name>
    <dbReference type="NCBI Taxonomy" id="2927583"/>
    <lineage>
        <taxon>Bacteria</taxon>
        <taxon>Bacillati</taxon>
        <taxon>Actinomycetota</taxon>
        <taxon>Actinomycetes</taxon>
        <taxon>Kitasatosporales</taxon>
        <taxon>Streptomycetaceae</taxon>
        <taxon>Streptomyces</taxon>
    </lineage>
</organism>
<feature type="region of interest" description="Disordered" evidence="1">
    <location>
        <begin position="197"/>
        <end position="225"/>
    </location>
</feature>
<feature type="compositionally biased region" description="Gly residues" evidence="1">
    <location>
        <begin position="32"/>
        <end position="83"/>
    </location>
</feature>
<proteinExistence type="predicted"/>
<evidence type="ECO:0000313" key="3">
    <source>
        <dbReference type="Proteomes" id="UP001165269"/>
    </source>
</evidence>
<gene>
    <name evidence="2" type="ORF">MQP27_09785</name>
</gene>
<keyword evidence="3" id="KW-1185">Reference proteome</keyword>
<evidence type="ECO:0000313" key="2">
    <source>
        <dbReference type="EMBL" id="MCI3271400.1"/>
    </source>
</evidence>
<evidence type="ECO:0000256" key="1">
    <source>
        <dbReference type="SAM" id="MobiDB-lite"/>
    </source>
</evidence>
<name>A0ABS9Y2G4_9ACTN</name>
<dbReference type="EMBL" id="JALDAY010000003">
    <property type="protein sequence ID" value="MCI3271400.1"/>
    <property type="molecule type" value="Genomic_DNA"/>
</dbReference>
<dbReference type="Proteomes" id="UP001165269">
    <property type="component" value="Unassembled WGS sequence"/>
</dbReference>
<reference evidence="2" key="1">
    <citation type="submission" date="2022-03" db="EMBL/GenBank/DDBJ databases">
        <title>Streptomyces 7R015 and 7R016 isolated from Barleria lupulina in Thailand.</title>
        <authorList>
            <person name="Kanchanasin P."/>
            <person name="Phongsopitanun W."/>
            <person name="Tanasupawat S."/>
        </authorList>
    </citation>
    <scope>NUCLEOTIDE SEQUENCE</scope>
    <source>
        <strain evidence="2">7R015</strain>
    </source>
</reference>
<sequence>MQVPFKHPLATHHAMEVLGYRRNGSPIYAIAGGNGEGAGGSGSGASSGGEGGQGGSGDGGAAGGNDGQGSGQQGADGGQGSTGSGSEPDWKALARQWEKRAKDNKDAVDELAALKASQMSDQEKAVADAEKRGRTVAAIEHGKELAAARFEAAASKAGVDLGEAAELIDTARFVDKDGKVDSDGITAAVKKLAKLAPKGAGRSGGDMGGGGGSGDQAASIDKQIEDATKARNFPEVFRLKRLKSAQTT</sequence>